<evidence type="ECO:0000256" key="1">
    <source>
        <dbReference type="SAM" id="MobiDB-lite"/>
    </source>
</evidence>
<dbReference type="Pfam" id="PF14472">
    <property type="entry name" value="DUF4429"/>
    <property type="match status" value="2"/>
</dbReference>
<gene>
    <name evidence="3" type="ORF">Sviol_05270</name>
</gene>
<protein>
    <recommendedName>
        <fullName evidence="2">DUF4429 domain-containing protein</fullName>
    </recommendedName>
</protein>
<comment type="caution">
    <text evidence="3">The sequence shown here is derived from an EMBL/GenBank/DDBJ whole genome shotgun (WGS) entry which is preliminary data.</text>
</comment>
<feature type="region of interest" description="Disordered" evidence="1">
    <location>
        <begin position="486"/>
        <end position="505"/>
    </location>
</feature>
<dbReference type="EMBL" id="BNDY01000002">
    <property type="protein sequence ID" value="GHI36119.1"/>
    <property type="molecule type" value="Genomic_DNA"/>
</dbReference>
<name>A0ABQ3QFR5_9ACTN</name>
<dbReference type="InterPro" id="IPR027860">
    <property type="entry name" value="DUF4429"/>
</dbReference>
<sequence length="505" mass="54100">MTLRGDWLELNFKVGRLGDPLKAALRIRRIPLAVVTEVRYEPPTGRRRGSIRLVVVPGTDPLRPLLRRTEPGPDSDPDTLVISHAHAVQAATFAEMLRARLTAAGPAVGADDAPWIESGVLPIEVSGSDGRVSFDGTTVGLRFGRLASPEKRRTGRRDLPLEAIADVRVEHPGFTGWLHFALAGTPVADPGSPRTDLNTLVLNADRSESYAILGAAVLAGVHRTATRVHAELLAPCQPSPSSSDDIRPERRDSRTPTQSGSRSPSWAEPTPVGSGLAPADRPRSVSRKERRAAARATKDYAKALVVWEREQRLLDELVAAARRIGKASRGATHDLFILKANETVLWTGRTSLVEPRRRPGHYSGGSSGVRLGIAKGVSVRVGASSRHYTPGPEVQTPVDRGTAMVTTQRVVFKGPHASREWAFPKLLGVESATDGKSVLLPVSNRQKVSGLLLGDLAEECAAFLALGLAVLEHGPSTVTAECMAAAERHRGERPSPPSPSGAQTE</sequence>
<feature type="compositionally biased region" description="Polar residues" evidence="1">
    <location>
        <begin position="255"/>
        <end position="264"/>
    </location>
</feature>
<feature type="domain" description="DUF4429" evidence="2">
    <location>
        <begin position="132"/>
        <end position="217"/>
    </location>
</feature>
<evidence type="ECO:0000259" key="2">
    <source>
        <dbReference type="Pfam" id="PF14472"/>
    </source>
</evidence>
<proteinExistence type="predicted"/>
<accession>A0ABQ3QFR5</accession>
<organism evidence="3 4">
    <name type="scientific">Streptomyces violascens</name>
    <dbReference type="NCBI Taxonomy" id="67381"/>
    <lineage>
        <taxon>Bacteria</taxon>
        <taxon>Bacillati</taxon>
        <taxon>Actinomycetota</taxon>
        <taxon>Actinomycetes</taxon>
        <taxon>Kitasatosporales</taxon>
        <taxon>Streptomycetaceae</taxon>
        <taxon>Streptomyces</taxon>
    </lineage>
</organism>
<evidence type="ECO:0000313" key="3">
    <source>
        <dbReference type="EMBL" id="GHI36119.1"/>
    </source>
</evidence>
<keyword evidence="4" id="KW-1185">Reference proteome</keyword>
<reference evidence="3" key="1">
    <citation type="submission" date="2024-05" db="EMBL/GenBank/DDBJ databases">
        <title>Whole genome shotgun sequence of Streptomyces violascens NBRC 12920.</title>
        <authorList>
            <person name="Komaki H."/>
            <person name="Tamura T."/>
        </authorList>
    </citation>
    <scope>NUCLEOTIDE SEQUENCE</scope>
    <source>
        <strain evidence="3">NBRC 12920</strain>
    </source>
</reference>
<evidence type="ECO:0000313" key="4">
    <source>
        <dbReference type="Proteomes" id="UP001050808"/>
    </source>
</evidence>
<feature type="compositionally biased region" description="Basic and acidic residues" evidence="1">
    <location>
        <begin position="244"/>
        <end position="254"/>
    </location>
</feature>
<feature type="domain" description="DUF4429" evidence="2">
    <location>
        <begin position="18"/>
        <end position="95"/>
    </location>
</feature>
<feature type="region of interest" description="Disordered" evidence="1">
    <location>
        <begin position="232"/>
        <end position="291"/>
    </location>
</feature>
<dbReference type="Proteomes" id="UP001050808">
    <property type="component" value="Unassembled WGS sequence"/>
</dbReference>